<dbReference type="Proteomes" id="UP000250235">
    <property type="component" value="Unassembled WGS sequence"/>
</dbReference>
<name>A0A2Z7CIC4_9LAMI</name>
<organism evidence="1 2">
    <name type="scientific">Dorcoceras hygrometricum</name>
    <dbReference type="NCBI Taxonomy" id="472368"/>
    <lineage>
        <taxon>Eukaryota</taxon>
        <taxon>Viridiplantae</taxon>
        <taxon>Streptophyta</taxon>
        <taxon>Embryophyta</taxon>
        <taxon>Tracheophyta</taxon>
        <taxon>Spermatophyta</taxon>
        <taxon>Magnoliopsida</taxon>
        <taxon>eudicotyledons</taxon>
        <taxon>Gunneridae</taxon>
        <taxon>Pentapetalae</taxon>
        <taxon>asterids</taxon>
        <taxon>lamiids</taxon>
        <taxon>Lamiales</taxon>
        <taxon>Gesneriaceae</taxon>
        <taxon>Didymocarpoideae</taxon>
        <taxon>Trichosporeae</taxon>
        <taxon>Loxocarpinae</taxon>
        <taxon>Dorcoceras</taxon>
    </lineage>
</organism>
<proteinExistence type="predicted"/>
<reference evidence="1 2" key="1">
    <citation type="journal article" date="2015" name="Proc. Natl. Acad. Sci. U.S.A.">
        <title>The resurrection genome of Boea hygrometrica: A blueprint for survival of dehydration.</title>
        <authorList>
            <person name="Xiao L."/>
            <person name="Yang G."/>
            <person name="Zhang L."/>
            <person name="Yang X."/>
            <person name="Zhao S."/>
            <person name="Ji Z."/>
            <person name="Zhou Q."/>
            <person name="Hu M."/>
            <person name="Wang Y."/>
            <person name="Chen M."/>
            <person name="Xu Y."/>
            <person name="Jin H."/>
            <person name="Xiao X."/>
            <person name="Hu G."/>
            <person name="Bao F."/>
            <person name="Hu Y."/>
            <person name="Wan P."/>
            <person name="Li L."/>
            <person name="Deng X."/>
            <person name="Kuang T."/>
            <person name="Xiang C."/>
            <person name="Zhu J.K."/>
            <person name="Oliver M.J."/>
            <person name="He Y."/>
        </authorList>
    </citation>
    <scope>NUCLEOTIDE SEQUENCE [LARGE SCALE GENOMIC DNA]</scope>
    <source>
        <strain evidence="2">cv. XS01</strain>
    </source>
</reference>
<gene>
    <name evidence="1" type="ORF">F511_13490</name>
</gene>
<evidence type="ECO:0000313" key="1">
    <source>
        <dbReference type="EMBL" id="KZV46770.1"/>
    </source>
</evidence>
<evidence type="ECO:0008006" key="3">
    <source>
        <dbReference type="Google" id="ProtNLM"/>
    </source>
</evidence>
<dbReference type="EMBL" id="KQ995381">
    <property type="protein sequence ID" value="KZV46770.1"/>
    <property type="molecule type" value="Genomic_DNA"/>
</dbReference>
<dbReference type="AlphaFoldDB" id="A0A2Z7CIC4"/>
<keyword evidence="2" id="KW-1185">Reference proteome</keyword>
<evidence type="ECO:0000313" key="2">
    <source>
        <dbReference type="Proteomes" id="UP000250235"/>
    </source>
</evidence>
<accession>A0A2Z7CIC4</accession>
<sequence>MVMPGSRQARGYAVQICILLKNVPNLDLGDSKEFPPLKILNARTVGRYISINDKISVEDVEDVGDVSRVKKTPVKRVVSKKRPATAAAEPVVKKKRTLKGKAALSNEKLELVSVAQEAVPLHIIKPITAAPTKSKRKVPKRNLILPAGSADEFAEEETDFEKQREEPTADFVVNEPTVATVVEKEKETSGDDVDLIIQQIPEDTAQLETDMGDTDETVVGGPTIQTSDDFISGDFQLVTSEADRMIGVENDPDEERRTDDESMTLEEILSTIPAGSSLPSTTGEVTKIQLGKSIHFRVVNEGDSYKASLPNISYAEKGKAPLHEKDPIKGNLTEEIFALICADIYLLVRLREQVIDEVDRFFNSFSFKKLAALKLEEIYAKEELVLTWAKTDSTKVALHRLTYILTKYRELLLRKFLKTRKSNFVSGTPSSAIDLQVLDKLSDLDLFVLEELKVQTQEHGIRWEKTCCSKIFEGKSRDRGAVIARSNTNTKSSCWIRTMVRVNDSWVIEPCADYWKPIPRQVVCNEVLPQVSSVDTLPTVNTTLNLTLKALAAALPPLYKPPPPPPPCAAARLRRKIVSGQFDEENPFMLISSVLLVQADEGVPFLVVDRIGDFYRNLPRRADVIVTTVGARHKCQQDTSSRPSASTPFFHWLIEPVLRSLQKDLDPYDELIIVAPSDLTYT</sequence>
<protein>
    <recommendedName>
        <fullName evidence="3">Splicing factor 3B subunit 1-like</fullName>
    </recommendedName>
</protein>